<sequence>MNEIGPELFPVEATDEEACEYAMASVYAFLHGELPEATADEIRHHLMICENCMDDFDIESTITTLVRRSCADTPCASVELRARIVRLAFIGRQASRATGQQAS</sequence>
<comment type="caution">
    <text evidence="2">The sequence shown here is derived from an EMBL/GenBank/DDBJ whole genome shotgun (WGS) entry which is preliminary data.</text>
</comment>
<proteinExistence type="predicted"/>
<evidence type="ECO:0000313" key="2">
    <source>
        <dbReference type="EMBL" id="ERK55931.1"/>
    </source>
</evidence>
<dbReference type="Pfam" id="PF13490">
    <property type="entry name" value="zf-HC2"/>
    <property type="match status" value="1"/>
</dbReference>
<evidence type="ECO:0000259" key="1">
    <source>
        <dbReference type="Pfam" id="PF13490"/>
    </source>
</evidence>
<dbReference type="RefSeq" id="WP_021797480.1">
    <property type="nucleotide sequence ID" value="NZ_ACVN02000169.1"/>
</dbReference>
<dbReference type="GeneID" id="95358701"/>
<dbReference type="AlphaFoldDB" id="U2QHI8"/>
<feature type="domain" description="Putative zinc-finger" evidence="1">
    <location>
        <begin position="23"/>
        <end position="52"/>
    </location>
</feature>
<name>U2QHI8_9ACTN</name>
<accession>U2QHI8</accession>
<evidence type="ECO:0000313" key="3">
    <source>
        <dbReference type="Proteomes" id="UP000017052"/>
    </source>
</evidence>
<gene>
    <name evidence="2" type="ORF">HMPREF0682_1497</name>
</gene>
<keyword evidence="3" id="KW-1185">Reference proteome</keyword>
<organism evidence="2 3">
    <name type="scientific">Propionibacterium acidifaciens F0233</name>
    <dbReference type="NCBI Taxonomy" id="553198"/>
    <lineage>
        <taxon>Bacteria</taxon>
        <taxon>Bacillati</taxon>
        <taxon>Actinomycetota</taxon>
        <taxon>Actinomycetes</taxon>
        <taxon>Propionibacteriales</taxon>
        <taxon>Propionibacteriaceae</taxon>
        <taxon>Propionibacterium</taxon>
    </lineage>
</organism>
<dbReference type="InterPro" id="IPR027383">
    <property type="entry name" value="Znf_put"/>
</dbReference>
<protein>
    <submittedName>
        <fullName evidence="2">Anti-sigma factor</fullName>
    </submittedName>
</protein>
<dbReference type="EMBL" id="ACVN02000169">
    <property type="protein sequence ID" value="ERK55931.1"/>
    <property type="molecule type" value="Genomic_DNA"/>
</dbReference>
<dbReference type="Proteomes" id="UP000017052">
    <property type="component" value="Unassembled WGS sequence"/>
</dbReference>
<reference evidence="2" key="1">
    <citation type="submission" date="2013-08" db="EMBL/GenBank/DDBJ databases">
        <authorList>
            <person name="Durkin A.S."/>
            <person name="Haft D.R."/>
            <person name="McCorrison J."/>
            <person name="Torralba M."/>
            <person name="Gillis M."/>
            <person name="Haft D.H."/>
            <person name="Methe B."/>
            <person name="Sutton G."/>
            <person name="Nelson K.E."/>
        </authorList>
    </citation>
    <scope>NUCLEOTIDE SEQUENCE [LARGE SCALE GENOMIC DNA]</scope>
    <source>
        <strain evidence="2">F0233</strain>
    </source>
</reference>